<protein>
    <submittedName>
        <fullName evidence="5">2-dehydro-3-deoxygluconokinase</fullName>
    </submittedName>
</protein>
<comment type="similarity">
    <text evidence="1">Belongs to the carbohydrate kinase PfkB family.</text>
</comment>
<dbReference type="RefSeq" id="WP_092369282.1">
    <property type="nucleotide sequence ID" value="NZ_BMGV01000009.1"/>
</dbReference>
<keyword evidence="6" id="KW-1185">Reference proteome</keyword>
<dbReference type="Gene3D" id="3.40.1190.20">
    <property type="match status" value="1"/>
</dbReference>
<sequence>MSHPFDLLCIGEPLFEFSHVGDGNWREGFGGDVSNVAIAAARQGARSALLTRLGADGFGDRFRDLWTVERVDHSHVATDPDAPTGLYFITQKDGDHVFDYRRKGSAAAGLSEANLPRAALAQARIVHLSGISQAISPSARDAGFAAMEQVAQAGGQVSYDPNLRLKLWPLDEARDVIHRAMAHADIALPGLDDARILTGLSDPRDILAFYRDLGPEIVALTLGRDGAIVSHRDQVVSIPAVPAEAVDATGAGDCFDGSFLARLALGDTVEAAARYAVAAASLSVTGHGAVAPLPDRDAVHAALSRSRAG</sequence>
<evidence type="ECO:0000259" key="4">
    <source>
        <dbReference type="Pfam" id="PF00294"/>
    </source>
</evidence>
<dbReference type="STRING" id="1227549.SAMN05444007_109177"/>
<evidence type="ECO:0000256" key="1">
    <source>
        <dbReference type="ARBA" id="ARBA00010688"/>
    </source>
</evidence>
<dbReference type="InterPro" id="IPR029056">
    <property type="entry name" value="Ribokinase-like"/>
</dbReference>
<dbReference type="SUPFAM" id="SSF53613">
    <property type="entry name" value="Ribokinase-like"/>
    <property type="match status" value="1"/>
</dbReference>
<dbReference type="InterPro" id="IPR050306">
    <property type="entry name" value="PfkB_Carbo_kinase"/>
</dbReference>
<dbReference type="GO" id="GO:0005829">
    <property type="term" value="C:cytosol"/>
    <property type="evidence" value="ECO:0007669"/>
    <property type="project" value="TreeGrafter"/>
</dbReference>
<dbReference type="OrthoDB" id="9776822at2"/>
<evidence type="ECO:0000313" key="6">
    <source>
        <dbReference type="Proteomes" id="UP000199379"/>
    </source>
</evidence>
<keyword evidence="2" id="KW-0808">Transferase</keyword>
<evidence type="ECO:0000256" key="2">
    <source>
        <dbReference type="ARBA" id="ARBA00022679"/>
    </source>
</evidence>
<dbReference type="GO" id="GO:0042840">
    <property type="term" value="P:D-glucuronate catabolic process"/>
    <property type="evidence" value="ECO:0007669"/>
    <property type="project" value="TreeGrafter"/>
</dbReference>
<dbReference type="GO" id="GO:0006974">
    <property type="term" value="P:DNA damage response"/>
    <property type="evidence" value="ECO:0007669"/>
    <property type="project" value="TreeGrafter"/>
</dbReference>
<proteinExistence type="inferred from homology"/>
<keyword evidence="3 5" id="KW-0418">Kinase</keyword>
<dbReference type="PANTHER" id="PTHR43085:SF15">
    <property type="entry name" value="2-DEHYDRO-3-DEOXYGLUCONOKINASE"/>
    <property type="match status" value="1"/>
</dbReference>
<feature type="domain" description="Carbohydrate kinase PfkB" evidence="4">
    <location>
        <begin position="23"/>
        <end position="295"/>
    </location>
</feature>
<dbReference type="PANTHER" id="PTHR43085">
    <property type="entry name" value="HEXOKINASE FAMILY MEMBER"/>
    <property type="match status" value="1"/>
</dbReference>
<evidence type="ECO:0000313" key="5">
    <source>
        <dbReference type="EMBL" id="SEJ96173.1"/>
    </source>
</evidence>
<dbReference type="InterPro" id="IPR011611">
    <property type="entry name" value="PfkB_dom"/>
</dbReference>
<dbReference type="Pfam" id="PF00294">
    <property type="entry name" value="PfkB"/>
    <property type="match status" value="1"/>
</dbReference>
<dbReference type="CDD" id="cd01166">
    <property type="entry name" value="KdgK"/>
    <property type="match status" value="1"/>
</dbReference>
<reference evidence="5 6" key="1">
    <citation type="submission" date="2016-10" db="EMBL/GenBank/DDBJ databases">
        <authorList>
            <person name="de Groot N.N."/>
        </authorList>
    </citation>
    <scope>NUCLEOTIDE SEQUENCE [LARGE SCALE GENOMIC DNA]</scope>
    <source>
        <strain evidence="5 6">DSM 29340</strain>
    </source>
</reference>
<dbReference type="Proteomes" id="UP000199379">
    <property type="component" value="Unassembled WGS sequence"/>
</dbReference>
<evidence type="ECO:0000256" key="3">
    <source>
        <dbReference type="ARBA" id="ARBA00022777"/>
    </source>
</evidence>
<dbReference type="GO" id="GO:0008673">
    <property type="term" value="F:2-dehydro-3-deoxygluconokinase activity"/>
    <property type="evidence" value="ECO:0007669"/>
    <property type="project" value="TreeGrafter"/>
</dbReference>
<organism evidence="5 6">
    <name type="scientific">Cribrihabitans marinus</name>
    <dbReference type="NCBI Taxonomy" id="1227549"/>
    <lineage>
        <taxon>Bacteria</taxon>
        <taxon>Pseudomonadati</taxon>
        <taxon>Pseudomonadota</taxon>
        <taxon>Alphaproteobacteria</taxon>
        <taxon>Rhodobacterales</taxon>
        <taxon>Paracoccaceae</taxon>
        <taxon>Cribrihabitans</taxon>
    </lineage>
</organism>
<dbReference type="EMBL" id="FNYD01000009">
    <property type="protein sequence ID" value="SEJ96173.1"/>
    <property type="molecule type" value="Genomic_DNA"/>
</dbReference>
<gene>
    <name evidence="5" type="ORF">SAMN05444007_109177</name>
</gene>
<dbReference type="AlphaFoldDB" id="A0A1H7D2N7"/>
<accession>A0A1H7D2N7</accession>
<name>A0A1H7D2N7_9RHOB</name>
<dbReference type="GO" id="GO:0019698">
    <property type="term" value="P:D-galacturonate catabolic process"/>
    <property type="evidence" value="ECO:0007669"/>
    <property type="project" value="TreeGrafter"/>
</dbReference>